<dbReference type="InterPro" id="IPR011990">
    <property type="entry name" value="TPR-like_helical_dom_sf"/>
</dbReference>
<keyword evidence="7" id="KW-0812">Transmembrane</keyword>
<feature type="transmembrane region" description="Helical" evidence="7">
    <location>
        <begin position="12"/>
        <end position="29"/>
    </location>
</feature>
<dbReference type="Gene3D" id="1.10.8.640">
    <property type="entry name" value="Cytochrome C biogenesis protein"/>
    <property type="match status" value="1"/>
</dbReference>
<keyword evidence="7" id="KW-1133">Transmembrane helix</keyword>
<evidence type="ECO:0000256" key="6">
    <source>
        <dbReference type="PROSITE-ProRule" id="PRU00339"/>
    </source>
</evidence>
<feature type="compositionally biased region" description="Basic and acidic residues" evidence="8">
    <location>
        <begin position="150"/>
        <end position="161"/>
    </location>
</feature>
<dbReference type="CDD" id="cd16378">
    <property type="entry name" value="CcmH_N"/>
    <property type="match status" value="1"/>
</dbReference>
<evidence type="ECO:0000256" key="1">
    <source>
        <dbReference type="ARBA" id="ARBA00010342"/>
    </source>
</evidence>
<dbReference type="InterPro" id="IPR038297">
    <property type="entry name" value="CcmH/CycL/NrfF/Ccl2_sf"/>
</dbReference>
<keyword evidence="3 7" id="KW-0479">Metal-binding</keyword>
<dbReference type="InterPro" id="IPR019734">
    <property type="entry name" value="TPR_rpt"/>
</dbReference>
<accession>A0A1H7I0I3</accession>
<organism evidence="10 11">
    <name type="scientific">Nonomuraea pusilla</name>
    <dbReference type="NCBI Taxonomy" id="46177"/>
    <lineage>
        <taxon>Bacteria</taxon>
        <taxon>Bacillati</taxon>
        <taxon>Actinomycetota</taxon>
        <taxon>Actinomycetes</taxon>
        <taxon>Streptosporangiales</taxon>
        <taxon>Streptosporangiaceae</taxon>
        <taxon>Nonomuraea</taxon>
    </lineage>
</organism>
<gene>
    <name evidence="10" type="ORF">SAMN05660976_00652</name>
</gene>
<dbReference type="InterPro" id="IPR005616">
    <property type="entry name" value="CcmH/CycL/Ccl2/NrfF_N"/>
</dbReference>
<dbReference type="STRING" id="46177.SAMN05660976_00652"/>
<feature type="region of interest" description="Disordered" evidence="8">
    <location>
        <begin position="202"/>
        <end position="223"/>
    </location>
</feature>
<reference evidence="10 11" key="1">
    <citation type="submission" date="2016-10" db="EMBL/GenBank/DDBJ databases">
        <authorList>
            <person name="de Groot N.N."/>
        </authorList>
    </citation>
    <scope>NUCLEOTIDE SEQUENCE [LARGE SCALE GENOMIC DNA]</scope>
    <source>
        <strain evidence="10 11">DSM 43357</strain>
    </source>
</reference>
<evidence type="ECO:0000256" key="7">
    <source>
        <dbReference type="RuleBase" id="RU364112"/>
    </source>
</evidence>
<feature type="region of interest" description="Disordered" evidence="8">
    <location>
        <begin position="136"/>
        <end position="172"/>
    </location>
</feature>
<comment type="function">
    <text evidence="7">Possible subunit of a heme lyase.</text>
</comment>
<feature type="repeat" description="TPR" evidence="6">
    <location>
        <begin position="222"/>
        <end position="255"/>
    </location>
</feature>
<feature type="transmembrane region" description="Helical" evidence="7">
    <location>
        <begin position="180"/>
        <end position="201"/>
    </location>
</feature>
<keyword evidence="4 7" id="KW-0732">Signal</keyword>
<keyword evidence="11" id="KW-1185">Reference proteome</keyword>
<dbReference type="Proteomes" id="UP000198953">
    <property type="component" value="Unassembled WGS sequence"/>
</dbReference>
<keyword evidence="5 7" id="KW-0408">Iron</keyword>
<dbReference type="SUPFAM" id="SSF48452">
    <property type="entry name" value="TPR-like"/>
    <property type="match status" value="1"/>
</dbReference>
<dbReference type="Pfam" id="PF14559">
    <property type="entry name" value="TPR_19"/>
    <property type="match status" value="1"/>
</dbReference>
<evidence type="ECO:0000259" key="9">
    <source>
        <dbReference type="Pfam" id="PF03918"/>
    </source>
</evidence>
<protein>
    <recommendedName>
        <fullName evidence="7">Cytochrome c-type biogenesis protein</fullName>
    </recommendedName>
</protein>
<proteinExistence type="inferred from homology"/>
<evidence type="ECO:0000256" key="2">
    <source>
        <dbReference type="ARBA" id="ARBA00022617"/>
    </source>
</evidence>
<dbReference type="PROSITE" id="PS50005">
    <property type="entry name" value="TPR"/>
    <property type="match status" value="1"/>
</dbReference>
<comment type="caution">
    <text evidence="7">Lacks conserved residue(s) required for the propagation of feature annotation.</text>
</comment>
<dbReference type="PANTHER" id="PTHR47870">
    <property type="entry name" value="CYTOCHROME C-TYPE BIOGENESIS PROTEIN CCMH"/>
    <property type="match status" value="1"/>
</dbReference>
<sequence length="338" mass="35042">MSGVRSVLAGRLAAVGLAVLIALSCAALWRSAQQEAAAPVRVQDVAASLRCPDCQTASAAESSSPLAQAMRAEIGRRLALGWSADRIRDYFQERYGPWILRSPPAEGLSLGAWALPVAVLAAGCLPLARRLRRARGAAATTGPTTPAPARHGDSTAERSQEPENATWQARGGARGRVRGAGWVAALLSLACGGGVLAAALAGGPSPSPPADPARDDARQPDAGGYLARGRALQAAGDAEQAVLAFEAAAALRPDDRAPRYLLGFALVKAGRAAEAVTLLRPLRARHPDDPDLLLVLGTAELTADPPAGRRTLARFLSLAPEGHPAVPEVRRLLEGNPR</sequence>
<dbReference type="Gene3D" id="1.25.40.10">
    <property type="entry name" value="Tetratricopeptide repeat domain"/>
    <property type="match status" value="1"/>
</dbReference>
<evidence type="ECO:0000313" key="10">
    <source>
        <dbReference type="EMBL" id="SEK56056.1"/>
    </source>
</evidence>
<dbReference type="AlphaFoldDB" id="A0A1H7I0I3"/>
<feature type="transmembrane region" description="Helical" evidence="7">
    <location>
        <begin position="110"/>
        <end position="128"/>
    </location>
</feature>
<dbReference type="PANTHER" id="PTHR47870:SF4">
    <property type="entry name" value="CYTOCHROME C-TYPE BIOGENESIS PROTEIN CYCH"/>
    <property type="match status" value="1"/>
</dbReference>
<feature type="compositionally biased region" description="Low complexity" evidence="8">
    <location>
        <begin position="136"/>
        <end position="149"/>
    </location>
</feature>
<evidence type="ECO:0000256" key="3">
    <source>
        <dbReference type="ARBA" id="ARBA00022723"/>
    </source>
</evidence>
<evidence type="ECO:0000313" key="11">
    <source>
        <dbReference type="Proteomes" id="UP000198953"/>
    </source>
</evidence>
<evidence type="ECO:0000256" key="8">
    <source>
        <dbReference type="SAM" id="MobiDB-lite"/>
    </source>
</evidence>
<comment type="similarity">
    <text evidence="1 7">Belongs to the CcmH/CycL/Ccl2/NrfF family.</text>
</comment>
<name>A0A1H7I0I3_9ACTN</name>
<keyword evidence="2 7" id="KW-0349">Heme</keyword>
<evidence type="ECO:0000256" key="4">
    <source>
        <dbReference type="ARBA" id="ARBA00022729"/>
    </source>
</evidence>
<dbReference type="Pfam" id="PF03918">
    <property type="entry name" value="CcmH"/>
    <property type="match status" value="1"/>
</dbReference>
<evidence type="ECO:0000256" key="5">
    <source>
        <dbReference type="ARBA" id="ARBA00023004"/>
    </source>
</evidence>
<dbReference type="GO" id="GO:0005886">
    <property type="term" value="C:plasma membrane"/>
    <property type="evidence" value="ECO:0007669"/>
    <property type="project" value="TreeGrafter"/>
</dbReference>
<keyword evidence="6" id="KW-0802">TPR repeat</keyword>
<dbReference type="InterPro" id="IPR051263">
    <property type="entry name" value="C-type_cytochrome_biogenesis"/>
</dbReference>
<dbReference type="EMBL" id="FOBF01000002">
    <property type="protein sequence ID" value="SEK56056.1"/>
    <property type="molecule type" value="Genomic_DNA"/>
</dbReference>
<keyword evidence="7" id="KW-0472">Membrane</keyword>
<dbReference type="GO" id="GO:0046872">
    <property type="term" value="F:metal ion binding"/>
    <property type="evidence" value="ECO:0007669"/>
    <property type="project" value="UniProtKB-KW"/>
</dbReference>
<feature type="domain" description="CcmH/CycL/Ccl2/NrfF N-terminal" evidence="9">
    <location>
        <begin position="20"/>
        <end position="142"/>
    </location>
</feature>
<dbReference type="PROSITE" id="PS51257">
    <property type="entry name" value="PROKAR_LIPOPROTEIN"/>
    <property type="match status" value="1"/>
</dbReference>